<dbReference type="Gene3D" id="3.30.70.1290">
    <property type="entry name" value="Transposase IS200-like"/>
    <property type="match status" value="1"/>
</dbReference>
<dbReference type="InterPro" id="IPR036515">
    <property type="entry name" value="Transposase_17_sf"/>
</dbReference>
<dbReference type="SUPFAM" id="SSF143422">
    <property type="entry name" value="Transposase IS200-like"/>
    <property type="match status" value="1"/>
</dbReference>
<feature type="domain" description="Transposase IS200-like" evidence="1">
    <location>
        <begin position="9"/>
        <end position="133"/>
    </location>
</feature>
<evidence type="ECO:0000259" key="1">
    <source>
        <dbReference type="SMART" id="SM01321"/>
    </source>
</evidence>
<proteinExistence type="predicted"/>
<name>A0A558DFP6_9GAMM</name>
<dbReference type="InterPro" id="IPR052715">
    <property type="entry name" value="RAYT_transposase"/>
</dbReference>
<dbReference type="GO" id="GO:0043565">
    <property type="term" value="F:sequence-specific DNA binding"/>
    <property type="evidence" value="ECO:0007669"/>
    <property type="project" value="TreeGrafter"/>
</dbReference>
<gene>
    <name evidence="2" type="ORF">FHK82_02395</name>
</gene>
<accession>A0A558DFP6</accession>
<dbReference type="EMBL" id="VMRY01000003">
    <property type="protein sequence ID" value="TVT59849.1"/>
    <property type="molecule type" value="Genomic_DNA"/>
</dbReference>
<dbReference type="InterPro" id="IPR002686">
    <property type="entry name" value="Transposase_17"/>
</dbReference>
<evidence type="ECO:0000313" key="2">
    <source>
        <dbReference type="EMBL" id="TVT59849.1"/>
    </source>
</evidence>
<protein>
    <submittedName>
        <fullName evidence="2">Transposase</fullName>
    </submittedName>
</protein>
<dbReference type="GO" id="GO:0004803">
    <property type="term" value="F:transposase activity"/>
    <property type="evidence" value="ECO:0007669"/>
    <property type="project" value="InterPro"/>
</dbReference>
<sequence>MSNYRRVWQPGGTYFFTVNLLRENNTQLLVQEIDNLRQVVRSVKKRHPFIIHGWVVLPDHLHCVIELPTNDQDFSTRWRLIKMAFSKTQPANERRSATRLKRGERGIWQRRFWEHLIRDIRDYKAHMDYVHINPVKHGLVRHVSDWPFSTFHRLVQQGIYPHNWAGSDNDELKYND</sequence>
<dbReference type="NCBIfam" id="NF047646">
    <property type="entry name" value="REP_Tyr_transpos"/>
    <property type="match status" value="1"/>
</dbReference>
<dbReference type="SMART" id="SM01321">
    <property type="entry name" value="Y1_Tnp"/>
    <property type="match status" value="1"/>
</dbReference>
<organism evidence="2 3">
    <name type="scientific">Sedimenticola thiotaurini</name>
    <dbReference type="NCBI Taxonomy" id="1543721"/>
    <lineage>
        <taxon>Bacteria</taxon>
        <taxon>Pseudomonadati</taxon>
        <taxon>Pseudomonadota</taxon>
        <taxon>Gammaproteobacteria</taxon>
        <taxon>Chromatiales</taxon>
        <taxon>Sedimenticolaceae</taxon>
        <taxon>Sedimenticola</taxon>
    </lineage>
</organism>
<reference evidence="2 3" key="1">
    <citation type="submission" date="2019-07" db="EMBL/GenBank/DDBJ databases">
        <title>The pathways for chlorine oxyanion respiration interact through the shared metabolite chlorate.</title>
        <authorList>
            <person name="Barnum T.P."/>
            <person name="Cheng Y."/>
            <person name="Hill K.A."/>
            <person name="Lucas L.N."/>
            <person name="Carlson H.K."/>
            <person name="Coates J.D."/>
        </authorList>
    </citation>
    <scope>NUCLEOTIDE SEQUENCE [LARGE SCALE GENOMIC DNA]</scope>
    <source>
        <strain evidence="2">BK-3</strain>
    </source>
</reference>
<dbReference type="GO" id="GO:0006313">
    <property type="term" value="P:DNA transposition"/>
    <property type="evidence" value="ECO:0007669"/>
    <property type="project" value="InterPro"/>
</dbReference>
<dbReference type="PANTHER" id="PTHR36966">
    <property type="entry name" value="REP-ASSOCIATED TYROSINE TRANSPOSASE"/>
    <property type="match status" value="1"/>
</dbReference>
<dbReference type="Proteomes" id="UP000317355">
    <property type="component" value="Unassembled WGS sequence"/>
</dbReference>
<dbReference type="PANTHER" id="PTHR36966:SF1">
    <property type="entry name" value="REP-ASSOCIATED TYROSINE TRANSPOSASE"/>
    <property type="match status" value="1"/>
</dbReference>
<comment type="caution">
    <text evidence="2">The sequence shown here is derived from an EMBL/GenBank/DDBJ whole genome shotgun (WGS) entry which is preliminary data.</text>
</comment>
<evidence type="ECO:0000313" key="3">
    <source>
        <dbReference type="Proteomes" id="UP000317355"/>
    </source>
</evidence>
<dbReference type="AlphaFoldDB" id="A0A558DFP6"/>